<accession>A0ABQ8J5Q2</accession>
<dbReference type="Proteomes" id="UP000887458">
    <property type="component" value="Unassembled WGS sequence"/>
</dbReference>
<sequence length="62" mass="7462">MKKNLYYNIHSNEFGCILCFELNNDVHNCFDWLDLLDSNRLNWYKLIDKSIFPVTLLILSLH</sequence>
<gene>
    <name evidence="1" type="ORF">DERP_015288</name>
</gene>
<proteinExistence type="predicted"/>
<dbReference type="EMBL" id="NJHN03000069">
    <property type="protein sequence ID" value="KAH9417908.1"/>
    <property type="molecule type" value="Genomic_DNA"/>
</dbReference>
<evidence type="ECO:0000313" key="1">
    <source>
        <dbReference type="EMBL" id="KAH9417908.1"/>
    </source>
</evidence>
<name>A0ABQ8J5Q2_DERPT</name>
<reference evidence="1 2" key="2">
    <citation type="journal article" date="2022" name="Mol. Biol. Evol.">
        <title>Comparative Genomics Reveals Insights into the Divergent Evolution of Astigmatic Mites and Household Pest Adaptations.</title>
        <authorList>
            <person name="Xiong Q."/>
            <person name="Wan A.T."/>
            <person name="Liu X."/>
            <person name="Fung C.S."/>
            <person name="Xiao X."/>
            <person name="Malainual N."/>
            <person name="Hou J."/>
            <person name="Wang L."/>
            <person name="Wang M."/>
            <person name="Yang K.Y."/>
            <person name="Cui Y."/>
            <person name="Leung E.L."/>
            <person name="Nong W."/>
            <person name="Shin S.K."/>
            <person name="Au S.W."/>
            <person name="Jeong K.Y."/>
            <person name="Chew F.T."/>
            <person name="Hui J.H."/>
            <person name="Leung T.F."/>
            <person name="Tungtrongchitr A."/>
            <person name="Zhong N."/>
            <person name="Liu Z."/>
            <person name="Tsui S.K."/>
        </authorList>
    </citation>
    <scope>NUCLEOTIDE SEQUENCE [LARGE SCALE GENOMIC DNA]</scope>
    <source>
        <strain evidence="1">Derp</strain>
    </source>
</reference>
<organism evidence="1 2">
    <name type="scientific">Dermatophagoides pteronyssinus</name>
    <name type="common">European house dust mite</name>
    <dbReference type="NCBI Taxonomy" id="6956"/>
    <lineage>
        <taxon>Eukaryota</taxon>
        <taxon>Metazoa</taxon>
        <taxon>Ecdysozoa</taxon>
        <taxon>Arthropoda</taxon>
        <taxon>Chelicerata</taxon>
        <taxon>Arachnida</taxon>
        <taxon>Acari</taxon>
        <taxon>Acariformes</taxon>
        <taxon>Sarcoptiformes</taxon>
        <taxon>Astigmata</taxon>
        <taxon>Psoroptidia</taxon>
        <taxon>Analgoidea</taxon>
        <taxon>Pyroglyphidae</taxon>
        <taxon>Dermatophagoidinae</taxon>
        <taxon>Dermatophagoides</taxon>
    </lineage>
</organism>
<protein>
    <submittedName>
        <fullName evidence="1">Uncharacterized protein</fullName>
    </submittedName>
</protein>
<evidence type="ECO:0000313" key="2">
    <source>
        <dbReference type="Proteomes" id="UP000887458"/>
    </source>
</evidence>
<reference evidence="1 2" key="1">
    <citation type="journal article" date="2018" name="J. Allergy Clin. Immunol.">
        <title>High-quality assembly of Dermatophagoides pteronyssinus genome and transcriptome reveals a wide range of novel allergens.</title>
        <authorList>
            <person name="Liu X.Y."/>
            <person name="Yang K.Y."/>
            <person name="Wang M.Q."/>
            <person name="Kwok J.S."/>
            <person name="Zeng X."/>
            <person name="Yang Z."/>
            <person name="Xiao X.J."/>
            <person name="Lau C.P."/>
            <person name="Li Y."/>
            <person name="Huang Z.M."/>
            <person name="Ba J.G."/>
            <person name="Yim A.K."/>
            <person name="Ouyang C.Y."/>
            <person name="Ngai S.M."/>
            <person name="Chan T.F."/>
            <person name="Leung E.L."/>
            <person name="Liu L."/>
            <person name="Liu Z.G."/>
            <person name="Tsui S.K."/>
        </authorList>
    </citation>
    <scope>NUCLEOTIDE SEQUENCE [LARGE SCALE GENOMIC DNA]</scope>
    <source>
        <strain evidence="1">Derp</strain>
    </source>
</reference>
<comment type="caution">
    <text evidence="1">The sequence shown here is derived from an EMBL/GenBank/DDBJ whole genome shotgun (WGS) entry which is preliminary data.</text>
</comment>
<keyword evidence="2" id="KW-1185">Reference proteome</keyword>